<reference evidence="2 3" key="1">
    <citation type="journal article" date="2021" name="Nat. Commun.">
        <title>Genetic determinants of endophytism in the Arabidopsis root mycobiome.</title>
        <authorList>
            <person name="Mesny F."/>
            <person name="Miyauchi S."/>
            <person name="Thiergart T."/>
            <person name="Pickel B."/>
            <person name="Atanasova L."/>
            <person name="Karlsson M."/>
            <person name="Huettel B."/>
            <person name="Barry K.W."/>
            <person name="Haridas S."/>
            <person name="Chen C."/>
            <person name="Bauer D."/>
            <person name="Andreopoulos W."/>
            <person name="Pangilinan J."/>
            <person name="LaButti K."/>
            <person name="Riley R."/>
            <person name="Lipzen A."/>
            <person name="Clum A."/>
            <person name="Drula E."/>
            <person name="Henrissat B."/>
            <person name="Kohler A."/>
            <person name="Grigoriev I.V."/>
            <person name="Martin F.M."/>
            <person name="Hacquard S."/>
        </authorList>
    </citation>
    <scope>NUCLEOTIDE SEQUENCE [LARGE SCALE GENOMIC DNA]</scope>
    <source>
        <strain evidence="2 3">MPI-SDFR-AT-0080</strain>
    </source>
</reference>
<organism evidence="2 3">
    <name type="scientific">Macrophomina phaseolina</name>
    <dbReference type="NCBI Taxonomy" id="35725"/>
    <lineage>
        <taxon>Eukaryota</taxon>
        <taxon>Fungi</taxon>
        <taxon>Dikarya</taxon>
        <taxon>Ascomycota</taxon>
        <taxon>Pezizomycotina</taxon>
        <taxon>Dothideomycetes</taxon>
        <taxon>Dothideomycetes incertae sedis</taxon>
        <taxon>Botryosphaeriales</taxon>
        <taxon>Botryosphaeriaceae</taxon>
        <taxon>Macrophomina</taxon>
    </lineage>
</organism>
<dbReference type="EMBL" id="JAGTJR010000106">
    <property type="protein sequence ID" value="KAH7010713.1"/>
    <property type="molecule type" value="Genomic_DNA"/>
</dbReference>
<evidence type="ECO:0000256" key="1">
    <source>
        <dbReference type="SAM" id="SignalP"/>
    </source>
</evidence>
<accession>A0ABQ8FQ06</accession>
<name>A0ABQ8FQ06_9PEZI</name>
<feature type="signal peptide" evidence="1">
    <location>
        <begin position="1"/>
        <end position="21"/>
    </location>
</feature>
<dbReference type="InterPro" id="IPR052974">
    <property type="entry name" value="GH79_Enzymes"/>
</dbReference>
<evidence type="ECO:0008006" key="4">
    <source>
        <dbReference type="Google" id="ProtNLM"/>
    </source>
</evidence>
<evidence type="ECO:0000313" key="2">
    <source>
        <dbReference type="EMBL" id="KAH7010713.1"/>
    </source>
</evidence>
<gene>
    <name evidence="2" type="ORF">B0J12DRAFT_60405</name>
</gene>
<dbReference type="PANTHER" id="PTHR36183:SF2">
    <property type="entry name" value="BETA-GLUCURONIDASE C-TERMINAL DOMAIN-CONTAINING PROTEIN"/>
    <property type="match status" value="1"/>
</dbReference>
<dbReference type="PANTHER" id="PTHR36183">
    <property type="entry name" value="BETA-GLUCURONIDASE"/>
    <property type="match status" value="1"/>
</dbReference>
<evidence type="ECO:0000313" key="3">
    <source>
        <dbReference type="Proteomes" id="UP000774617"/>
    </source>
</evidence>
<comment type="caution">
    <text evidence="2">The sequence shown here is derived from an EMBL/GenBank/DDBJ whole genome shotgun (WGS) entry which is preliminary data.</text>
</comment>
<keyword evidence="3" id="KW-1185">Reference proteome</keyword>
<feature type="chain" id="PRO_5047520239" description="Glycoside hydrolase family 79 protein" evidence="1">
    <location>
        <begin position="22"/>
        <end position="268"/>
    </location>
</feature>
<dbReference type="Proteomes" id="UP000774617">
    <property type="component" value="Unassembled WGS sequence"/>
</dbReference>
<proteinExistence type="predicted"/>
<keyword evidence="1" id="KW-0732">Signal</keyword>
<dbReference type="Gene3D" id="3.20.20.80">
    <property type="entry name" value="Glycosidases"/>
    <property type="match status" value="1"/>
</dbReference>
<protein>
    <recommendedName>
        <fullName evidence="4">Glycoside hydrolase family 79 protein</fullName>
    </recommendedName>
</protein>
<sequence>MKFALELSFLYLLSAASTAAAAENASTAAASAIHWSPPHNATNATVVNQGYIGFGIEMKSFPDYAGLNSTNGFTAYLLTLLSTRTGGAPIPIRIGGTSMDNSRFDNASTTNTTNPTGENCKLHTNVTIGALWLHSFANLPASVNPRYTLQIPLARKDVANGIAFASASVEAMGEGKLDALEIGNEPNFYPKYGCGDRTDRDGSWGPVDYAREWTRYAGNLTRGVEGLEGGEWFQALGLSSSVDEVKWDYSKFWDQMGQGGHMKTVSQH</sequence>